<protein>
    <recommendedName>
        <fullName evidence="10">Putative ionotropic receptor ligand binding domain-containing protein</fullName>
    </recommendedName>
</protein>
<name>A0A067R951_ZOONE</name>
<dbReference type="AlphaFoldDB" id="A0A067R951"/>
<evidence type="ECO:0000313" key="11">
    <source>
        <dbReference type="EMBL" id="KDR16093.1"/>
    </source>
</evidence>
<evidence type="ECO:0000256" key="9">
    <source>
        <dbReference type="SAM" id="SignalP"/>
    </source>
</evidence>
<keyword evidence="5 8" id="KW-0472">Membrane</keyword>
<dbReference type="InterPro" id="IPR052192">
    <property type="entry name" value="Insect_Ionotropic_Sensory_Rcpt"/>
</dbReference>
<feature type="transmembrane region" description="Helical" evidence="8">
    <location>
        <begin position="438"/>
        <end position="461"/>
    </location>
</feature>
<feature type="transmembrane region" description="Helical" evidence="8">
    <location>
        <begin position="617"/>
        <end position="640"/>
    </location>
</feature>
<keyword evidence="9" id="KW-0732">Signal</keyword>
<dbReference type="FunCoup" id="A0A067R951">
    <property type="interactions" value="68"/>
</dbReference>
<evidence type="ECO:0000256" key="6">
    <source>
        <dbReference type="ARBA" id="ARBA00023170"/>
    </source>
</evidence>
<dbReference type="PANTHER" id="PTHR42643:SF30">
    <property type="entry name" value="IONOTROPIC RECEPTOR 40A-RELATED"/>
    <property type="match status" value="1"/>
</dbReference>
<evidence type="ECO:0000313" key="12">
    <source>
        <dbReference type="Proteomes" id="UP000027135"/>
    </source>
</evidence>
<feature type="domain" description="Putative ionotropic receptor ligand binding" evidence="10">
    <location>
        <begin position="25"/>
        <end position="242"/>
    </location>
</feature>
<feature type="signal peptide" evidence="9">
    <location>
        <begin position="1"/>
        <end position="19"/>
    </location>
</feature>
<feature type="transmembrane region" description="Helical" evidence="8">
    <location>
        <begin position="375"/>
        <end position="394"/>
    </location>
</feature>
<evidence type="ECO:0000256" key="2">
    <source>
        <dbReference type="ARBA" id="ARBA00022475"/>
    </source>
</evidence>
<evidence type="ECO:0000259" key="10">
    <source>
        <dbReference type="Pfam" id="PF24061"/>
    </source>
</evidence>
<dbReference type="EMBL" id="KK852806">
    <property type="protein sequence ID" value="KDR16093.1"/>
    <property type="molecule type" value="Genomic_DNA"/>
</dbReference>
<keyword evidence="7" id="KW-0325">Glycoprotein</keyword>
<keyword evidence="2" id="KW-1003">Cell membrane</keyword>
<keyword evidence="3 8" id="KW-0812">Transmembrane</keyword>
<evidence type="ECO:0000256" key="7">
    <source>
        <dbReference type="ARBA" id="ARBA00023180"/>
    </source>
</evidence>
<dbReference type="eggNOG" id="KOG1052">
    <property type="taxonomic scope" value="Eukaryota"/>
</dbReference>
<keyword evidence="4 8" id="KW-1133">Transmembrane helix</keyword>
<organism evidence="11 12">
    <name type="scientific">Zootermopsis nevadensis</name>
    <name type="common">Dampwood termite</name>
    <dbReference type="NCBI Taxonomy" id="136037"/>
    <lineage>
        <taxon>Eukaryota</taxon>
        <taxon>Metazoa</taxon>
        <taxon>Ecdysozoa</taxon>
        <taxon>Arthropoda</taxon>
        <taxon>Hexapoda</taxon>
        <taxon>Insecta</taxon>
        <taxon>Pterygota</taxon>
        <taxon>Neoptera</taxon>
        <taxon>Polyneoptera</taxon>
        <taxon>Dictyoptera</taxon>
        <taxon>Blattodea</taxon>
        <taxon>Blattoidea</taxon>
        <taxon>Termitoidae</taxon>
        <taxon>Termopsidae</taxon>
        <taxon>Zootermopsis</taxon>
    </lineage>
</organism>
<evidence type="ECO:0000256" key="8">
    <source>
        <dbReference type="SAM" id="Phobius"/>
    </source>
</evidence>
<reference evidence="11 12" key="1">
    <citation type="journal article" date="2014" name="Nat. Commun.">
        <title>Molecular traces of alternative social organization in a termite genome.</title>
        <authorList>
            <person name="Terrapon N."/>
            <person name="Li C."/>
            <person name="Robertson H.M."/>
            <person name="Ji L."/>
            <person name="Meng X."/>
            <person name="Booth W."/>
            <person name="Chen Z."/>
            <person name="Childers C.P."/>
            <person name="Glastad K.M."/>
            <person name="Gokhale K."/>
            <person name="Gowin J."/>
            <person name="Gronenberg W."/>
            <person name="Hermansen R.A."/>
            <person name="Hu H."/>
            <person name="Hunt B.G."/>
            <person name="Huylmans A.K."/>
            <person name="Khalil S.M."/>
            <person name="Mitchell R.D."/>
            <person name="Munoz-Torres M.C."/>
            <person name="Mustard J.A."/>
            <person name="Pan H."/>
            <person name="Reese J.T."/>
            <person name="Scharf M.E."/>
            <person name="Sun F."/>
            <person name="Vogel H."/>
            <person name="Xiao J."/>
            <person name="Yang W."/>
            <person name="Yang Z."/>
            <person name="Yang Z."/>
            <person name="Zhou J."/>
            <person name="Zhu J."/>
            <person name="Brent C.S."/>
            <person name="Elsik C.G."/>
            <person name="Goodisman M.A."/>
            <person name="Liberles D.A."/>
            <person name="Roe R.M."/>
            <person name="Vargo E.L."/>
            <person name="Vilcinskas A."/>
            <person name="Wang J."/>
            <person name="Bornberg-Bauer E."/>
            <person name="Korb J."/>
            <person name="Zhang G."/>
            <person name="Liebig J."/>
        </authorList>
    </citation>
    <scope>NUCLEOTIDE SEQUENCE [LARGE SCALE GENOMIC DNA]</scope>
    <source>
        <tissue evidence="11">Whole organism</tissue>
    </source>
</reference>
<sequence>MAVNFVVLLGVFMLAACGGMQHQLVKCLHDIATKHFSPGRALVVSLSSDIINYREETNSLSCEETMNTVDVLLEEIHQSVSWHVLILSPFGELERRTEDKHESYIMFGQADGVVQEVKIQLSKLKTSSGWNPKAKFVIVVMVRDVNKSVCNATADDIFFELWKENIVNVIVILPGKHTHEADNRTRNSREFVPVLQVYTWFPYQPPDRCAKSTDPVLLDIWVANSEGDGRFVHNSYLFPQKVPNDLHGCPIRVSTFPFVTMVRNLIRNADGDISYEGGVEIRHFNMLMNAVNMIPVYLPPPSDGERWGTLVNGSWTGVIGHIIERKSDVAFGSMLNDNYQYSEGVDVADGYRWHVPCASPVPGWLSLTRVFYPSMWLVLILALVFVSLLVCCLVKTSGSPGALAYSNFTVSPLNLWAVILGVSAPNAVPHWFEVRAMFLVWVMFSLAINTVYQTFLTTFLINPGLQKQISSEDEILNSGIKFGYHPVTELSNTELSGPRYRNRQMCFDMNKCISRMAHERDFAVLIVKLFADYMTSVEFVDTDGKPLFCHLDETFTTLFMAMYLQKGSPLLERFDQIILRGLSAGLIDMWWRDIVYVERLAVAKNVTAYGGDYSVMLLMHFQSAFIMLILGFVCSVLVFLRELSCSSSTGSRNLRCGDSLRHAT</sequence>
<dbReference type="InParanoid" id="A0A067R951"/>
<comment type="subcellular location">
    <subcellularLocation>
        <location evidence="1">Cell membrane</location>
        <topology evidence="1">Multi-pass membrane protein</topology>
    </subcellularLocation>
</comment>
<dbReference type="InterPro" id="IPR056198">
    <property type="entry name" value="LBD_receptor"/>
</dbReference>
<accession>A0A067R951</accession>
<keyword evidence="6" id="KW-0675">Receptor</keyword>
<dbReference type="Gene3D" id="3.40.190.10">
    <property type="entry name" value="Periplasmic binding protein-like II"/>
    <property type="match status" value="1"/>
</dbReference>
<keyword evidence="12" id="KW-1185">Reference proteome</keyword>
<dbReference type="Gene3D" id="1.10.287.70">
    <property type="match status" value="1"/>
</dbReference>
<feature type="chain" id="PRO_5001644866" description="Putative ionotropic receptor ligand binding domain-containing protein" evidence="9">
    <location>
        <begin position="20"/>
        <end position="664"/>
    </location>
</feature>
<dbReference type="Pfam" id="PF24061">
    <property type="entry name" value="LBD_receptor"/>
    <property type="match status" value="1"/>
</dbReference>
<evidence type="ECO:0000256" key="4">
    <source>
        <dbReference type="ARBA" id="ARBA00022989"/>
    </source>
</evidence>
<evidence type="ECO:0000256" key="5">
    <source>
        <dbReference type="ARBA" id="ARBA00023136"/>
    </source>
</evidence>
<dbReference type="PANTHER" id="PTHR42643">
    <property type="entry name" value="IONOTROPIC RECEPTOR 20A-RELATED"/>
    <property type="match status" value="1"/>
</dbReference>
<gene>
    <name evidence="11" type="ORF">L798_10363</name>
</gene>
<proteinExistence type="predicted"/>
<dbReference type="SUPFAM" id="SSF53850">
    <property type="entry name" value="Periplasmic binding protein-like II"/>
    <property type="match status" value="1"/>
</dbReference>
<dbReference type="GO" id="GO:0005886">
    <property type="term" value="C:plasma membrane"/>
    <property type="evidence" value="ECO:0007669"/>
    <property type="project" value="UniProtKB-SubCell"/>
</dbReference>
<evidence type="ECO:0000256" key="3">
    <source>
        <dbReference type="ARBA" id="ARBA00022692"/>
    </source>
</evidence>
<evidence type="ECO:0000256" key="1">
    <source>
        <dbReference type="ARBA" id="ARBA00004651"/>
    </source>
</evidence>
<dbReference type="Proteomes" id="UP000027135">
    <property type="component" value="Unassembled WGS sequence"/>
</dbReference>